<dbReference type="CDD" id="cd00866">
    <property type="entry name" value="PEBP_euk"/>
    <property type="match status" value="1"/>
</dbReference>
<dbReference type="GO" id="GO:0005543">
    <property type="term" value="F:phospholipid binding"/>
    <property type="evidence" value="ECO:0007669"/>
    <property type="project" value="TreeGrafter"/>
</dbReference>
<feature type="compositionally biased region" description="Low complexity" evidence="1">
    <location>
        <begin position="250"/>
        <end position="272"/>
    </location>
</feature>
<dbReference type="InterPro" id="IPR008914">
    <property type="entry name" value="PEBP"/>
</dbReference>
<keyword evidence="4" id="KW-1185">Reference proteome</keyword>
<dbReference type="GO" id="GO:0030162">
    <property type="term" value="P:regulation of proteolysis"/>
    <property type="evidence" value="ECO:0007669"/>
    <property type="project" value="TreeGrafter"/>
</dbReference>
<evidence type="ECO:0000256" key="1">
    <source>
        <dbReference type="SAM" id="MobiDB-lite"/>
    </source>
</evidence>
<dbReference type="Pfam" id="PF01161">
    <property type="entry name" value="PBP"/>
    <property type="match status" value="1"/>
</dbReference>
<accession>A0A9N9LG45</accession>
<gene>
    <name evidence="3" type="ORF">HYALB_00003319</name>
</gene>
<sequence length="312" mass="30754">MLSSYIVALAMAGAVNAATPAGFEPAATADLFVAFGQKAAVNGVLIPRADTARIPVIGTKEKLVGTYAIIMTDPDIPGAPADGKTGQFLHWLQTDLVSAETATTIGGQQIFLLTNSTAPAAAYVQPSPPNRVPVSHRYVELLINTTGSSVATTMLNAAGKTRTGFSALQVVNQAAAQVIAGNFFNVTNEQALGGGTGGRAAPSGAALPTGTARPGSGTGSGNAGRAGASGAPVPTGTGRAGSGNGRADSTAGRAAPTNPAGAATPTTGGRRPSNSTSTNRPVSTGAATSMSQDNGLAMFAGLVAMIASFAML</sequence>
<organism evidence="3 4">
    <name type="scientific">Hymenoscyphus albidus</name>
    <dbReference type="NCBI Taxonomy" id="595503"/>
    <lineage>
        <taxon>Eukaryota</taxon>
        <taxon>Fungi</taxon>
        <taxon>Dikarya</taxon>
        <taxon>Ascomycota</taxon>
        <taxon>Pezizomycotina</taxon>
        <taxon>Leotiomycetes</taxon>
        <taxon>Helotiales</taxon>
        <taxon>Helotiaceae</taxon>
        <taxon>Hymenoscyphus</taxon>
    </lineage>
</organism>
<feature type="signal peptide" evidence="2">
    <location>
        <begin position="1"/>
        <end position="17"/>
    </location>
</feature>
<feature type="chain" id="PRO_5040195976" description="PEBP-like protein" evidence="2">
    <location>
        <begin position="18"/>
        <end position="312"/>
    </location>
</feature>
<evidence type="ECO:0008006" key="5">
    <source>
        <dbReference type="Google" id="ProtNLM"/>
    </source>
</evidence>
<comment type="caution">
    <text evidence="3">The sequence shown here is derived from an EMBL/GenBank/DDBJ whole genome shotgun (WGS) entry which is preliminary data.</text>
</comment>
<dbReference type="GO" id="GO:0046578">
    <property type="term" value="P:regulation of Ras protein signal transduction"/>
    <property type="evidence" value="ECO:0007669"/>
    <property type="project" value="TreeGrafter"/>
</dbReference>
<dbReference type="EMBL" id="CAJVRM010000031">
    <property type="protein sequence ID" value="CAG8971981.1"/>
    <property type="molecule type" value="Genomic_DNA"/>
</dbReference>
<feature type="compositionally biased region" description="Polar residues" evidence="1">
    <location>
        <begin position="273"/>
        <end position="289"/>
    </location>
</feature>
<dbReference type="PANTHER" id="PTHR11362">
    <property type="entry name" value="PHOSPHATIDYLETHANOLAMINE-BINDING PROTEIN"/>
    <property type="match status" value="1"/>
</dbReference>
<reference evidence="3" key="1">
    <citation type="submission" date="2021-07" db="EMBL/GenBank/DDBJ databases">
        <authorList>
            <person name="Durling M."/>
        </authorList>
    </citation>
    <scope>NUCLEOTIDE SEQUENCE</scope>
</reference>
<dbReference type="GO" id="GO:0030414">
    <property type="term" value="F:peptidase inhibitor activity"/>
    <property type="evidence" value="ECO:0007669"/>
    <property type="project" value="TreeGrafter"/>
</dbReference>
<dbReference type="PANTHER" id="PTHR11362:SF141">
    <property type="entry name" value="PHOSPHATIDYLETHANOLAMINE-BINDING PROTEIN"/>
    <property type="match status" value="1"/>
</dbReference>
<proteinExistence type="predicted"/>
<dbReference type="InterPro" id="IPR035810">
    <property type="entry name" value="PEBP_euk"/>
</dbReference>
<dbReference type="InterPro" id="IPR036610">
    <property type="entry name" value="PEBP-like_sf"/>
</dbReference>
<dbReference type="Gene3D" id="3.90.280.10">
    <property type="entry name" value="PEBP-like"/>
    <property type="match status" value="1"/>
</dbReference>
<keyword evidence="2" id="KW-0732">Signal</keyword>
<dbReference type="SUPFAM" id="SSF49777">
    <property type="entry name" value="PEBP-like"/>
    <property type="match status" value="1"/>
</dbReference>
<dbReference type="AlphaFoldDB" id="A0A9N9LG45"/>
<evidence type="ECO:0000313" key="3">
    <source>
        <dbReference type="EMBL" id="CAG8971981.1"/>
    </source>
</evidence>
<dbReference type="OrthoDB" id="2506647at2759"/>
<dbReference type="Proteomes" id="UP000701801">
    <property type="component" value="Unassembled WGS sequence"/>
</dbReference>
<protein>
    <recommendedName>
        <fullName evidence="5">PEBP-like protein</fullName>
    </recommendedName>
</protein>
<name>A0A9N9LG45_9HELO</name>
<evidence type="ECO:0000256" key="2">
    <source>
        <dbReference type="SAM" id="SignalP"/>
    </source>
</evidence>
<feature type="region of interest" description="Disordered" evidence="1">
    <location>
        <begin position="194"/>
        <end position="289"/>
    </location>
</feature>
<evidence type="ECO:0000313" key="4">
    <source>
        <dbReference type="Proteomes" id="UP000701801"/>
    </source>
</evidence>